<organism evidence="1 2">
    <name type="scientific">Psittacicella hinzii</name>
    <dbReference type="NCBI Taxonomy" id="2028575"/>
    <lineage>
        <taxon>Bacteria</taxon>
        <taxon>Pseudomonadati</taxon>
        <taxon>Pseudomonadota</taxon>
        <taxon>Gammaproteobacteria</taxon>
        <taxon>Pasteurellales</taxon>
        <taxon>Psittacicellaceae</taxon>
        <taxon>Psittacicella</taxon>
    </lineage>
</organism>
<reference evidence="1 2" key="1">
    <citation type="submission" date="2017-08" db="EMBL/GenBank/DDBJ databases">
        <title>Reclassification of Bisgaard taxon 37 and 44.</title>
        <authorList>
            <person name="Christensen H."/>
        </authorList>
    </citation>
    <scope>NUCLEOTIDE SEQUENCE [LARGE SCALE GENOMIC DNA]</scope>
    <source>
        <strain evidence="1 2">B96_3</strain>
    </source>
</reference>
<gene>
    <name evidence="1" type="ORF">CKF54_07355</name>
</gene>
<dbReference type="RefSeq" id="WP_119525709.1">
    <property type="nucleotide sequence ID" value="NZ_NRHC01000123.1"/>
</dbReference>
<dbReference type="Proteomes" id="UP000265691">
    <property type="component" value="Unassembled WGS sequence"/>
</dbReference>
<evidence type="ECO:0000313" key="2">
    <source>
        <dbReference type="Proteomes" id="UP000265691"/>
    </source>
</evidence>
<evidence type="ECO:0008006" key="3">
    <source>
        <dbReference type="Google" id="ProtNLM"/>
    </source>
</evidence>
<evidence type="ECO:0000313" key="1">
    <source>
        <dbReference type="EMBL" id="RIY31154.1"/>
    </source>
</evidence>
<protein>
    <recommendedName>
        <fullName evidence="3">Antitoxin SocA-like Panacea domain-containing protein</fullName>
    </recommendedName>
</protein>
<accession>A0A3A1Y552</accession>
<proteinExistence type="predicted"/>
<keyword evidence="2" id="KW-1185">Reference proteome</keyword>
<name>A0A3A1Y552_9GAMM</name>
<dbReference type="OrthoDB" id="9799173at2"/>
<dbReference type="AlphaFoldDB" id="A0A3A1Y552"/>
<dbReference type="EMBL" id="NRHC01000123">
    <property type="protein sequence ID" value="RIY31154.1"/>
    <property type="molecule type" value="Genomic_DNA"/>
</dbReference>
<comment type="caution">
    <text evidence="1">The sequence shown here is derived from an EMBL/GenBank/DDBJ whole genome shotgun (WGS) entry which is preliminary data.</text>
</comment>
<sequence length="171" mass="20351">MVKKYVFDDVDILATYLYSLKKEISPIQLQKALYFLYTFYIGMYYNSSEVKELEGGVEFPNELFEAHFEAWTYGPAIRSIYDKRRLGSDFYLNNLESKEYKTFIAELENEPYGKTVLKFVDELFRDILARSEFSLVERSQQDSTWKKAYVSEDKLMSNQSIIEEYLKIFRS</sequence>